<feature type="compositionally biased region" description="Pro residues" evidence="1">
    <location>
        <begin position="87"/>
        <end position="104"/>
    </location>
</feature>
<dbReference type="EMBL" id="CM027687">
    <property type="protein sequence ID" value="KAG0521428.1"/>
    <property type="molecule type" value="Genomic_DNA"/>
</dbReference>
<accession>A0A921U7P8</accession>
<feature type="chain" id="PRO_5037572492" description="Basic proline-rich protein-like" evidence="2">
    <location>
        <begin position="31"/>
        <end position="187"/>
    </location>
</feature>
<dbReference type="Proteomes" id="UP000807115">
    <property type="component" value="Chromosome 8"/>
</dbReference>
<organism evidence="3 4">
    <name type="scientific">Sorghum bicolor</name>
    <name type="common">Sorghum</name>
    <name type="synonym">Sorghum vulgare</name>
    <dbReference type="NCBI Taxonomy" id="4558"/>
    <lineage>
        <taxon>Eukaryota</taxon>
        <taxon>Viridiplantae</taxon>
        <taxon>Streptophyta</taxon>
        <taxon>Embryophyta</taxon>
        <taxon>Tracheophyta</taxon>
        <taxon>Spermatophyta</taxon>
        <taxon>Magnoliopsida</taxon>
        <taxon>Liliopsida</taxon>
        <taxon>Poales</taxon>
        <taxon>Poaceae</taxon>
        <taxon>PACMAD clade</taxon>
        <taxon>Panicoideae</taxon>
        <taxon>Andropogonodae</taxon>
        <taxon>Andropogoneae</taxon>
        <taxon>Sorghinae</taxon>
        <taxon>Sorghum</taxon>
    </lineage>
</organism>
<feature type="region of interest" description="Disordered" evidence="1">
    <location>
        <begin position="62"/>
        <end position="158"/>
    </location>
</feature>
<keyword evidence="2" id="KW-0732">Signal</keyword>
<dbReference type="AlphaFoldDB" id="A0A921U7P8"/>
<name>A0A921U7P8_SORBI</name>
<feature type="signal peptide" evidence="2">
    <location>
        <begin position="1"/>
        <end position="30"/>
    </location>
</feature>
<comment type="caution">
    <text evidence="3">The sequence shown here is derived from an EMBL/GenBank/DDBJ whole genome shotgun (WGS) entry which is preliminary data.</text>
</comment>
<feature type="compositionally biased region" description="Basic residues" evidence="1">
    <location>
        <begin position="74"/>
        <end position="84"/>
    </location>
</feature>
<reference evidence="3" key="1">
    <citation type="journal article" date="2019" name="BMC Genomics">
        <title>A new reference genome for Sorghum bicolor reveals high levels of sequence similarity between sweet and grain genotypes: implications for the genetics of sugar metabolism.</title>
        <authorList>
            <person name="Cooper E.A."/>
            <person name="Brenton Z.W."/>
            <person name="Flinn B.S."/>
            <person name="Jenkins J."/>
            <person name="Shu S."/>
            <person name="Flowers D."/>
            <person name="Luo F."/>
            <person name="Wang Y."/>
            <person name="Xia P."/>
            <person name="Barry K."/>
            <person name="Daum C."/>
            <person name="Lipzen A."/>
            <person name="Yoshinaga Y."/>
            <person name="Schmutz J."/>
            <person name="Saski C."/>
            <person name="Vermerris W."/>
            <person name="Kresovich S."/>
        </authorList>
    </citation>
    <scope>NUCLEOTIDE SEQUENCE</scope>
</reference>
<evidence type="ECO:0000313" key="3">
    <source>
        <dbReference type="EMBL" id="KAG0521428.1"/>
    </source>
</evidence>
<evidence type="ECO:0008006" key="5">
    <source>
        <dbReference type="Google" id="ProtNLM"/>
    </source>
</evidence>
<proteinExistence type="predicted"/>
<evidence type="ECO:0000256" key="1">
    <source>
        <dbReference type="SAM" id="MobiDB-lite"/>
    </source>
</evidence>
<sequence length="187" mass="19938">MSSESLQGGGPGRHVETLPALLCCLVFVLGRTAGLPRAPATGPRVRRTSSCTALLPPRCLGRVRVGSQSPKPKFTGRRREKKKNPGPLRPPARPPPPPPRPPPHFRSGARAGDRERRAAPAGDPTENRRASPPILKSRFGGLLSPLLRSPAPPHLSSSAAAAALATFNRLDLLPHFPDTTDLSRPKP</sequence>
<reference evidence="3" key="2">
    <citation type="submission" date="2020-10" db="EMBL/GenBank/DDBJ databases">
        <authorList>
            <person name="Cooper E.A."/>
            <person name="Brenton Z.W."/>
            <person name="Flinn B.S."/>
            <person name="Jenkins J."/>
            <person name="Shu S."/>
            <person name="Flowers D."/>
            <person name="Luo F."/>
            <person name="Wang Y."/>
            <person name="Xia P."/>
            <person name="Barry K."/>
            <person name="Daum C."/>
            <person name="Lipzen A."/>
            <person name="Yoshinaga Y."/>
            <person name="Schmutz J."/>
            <person name="Saski C."/>
            <person name="Vermerris W."/>
            <person name="Kresovich S."/>
        </authorList>
    </citation>
    <scope>NUCLEOTIDE SEQUENCE</scope>
</reference>
<protein>
    <recommendedName>
        <fullName evidence="5">Basic proline-rich protein-like</fullName>
    </recommendedName>
</protein>
<gene>
    <name evidence="3" type="ORF">BDA96_08G159300</name>
</gene>
<evidence type="ECO:0000313" key="4">
    <source>
        <dbReference type="Proteomes" id="UP000807115"/>
    </source>
</evidence>
<feature type="compositionally biased region" description="Low complexity" evidence="1">
    <location>
        <begin position="142"/>
        <end position="158"/>
    </location>
</feature>
<evidence type="ECO:0000256" key="2">
    <source>
        <dbReference type="SAM" id="SignalP"/>
    </source>
</evidence>